<evidence type="ECO:0000256" key="1">
    <source>
        <dbReference type="SAM" id="Phobius"/>
    </source>
</evidence>
<dbReference type="SMR" id="A0A8I7BAX5"/>
<dbReference type="AlphaFoldDB" id="A0A8I7BAX5"/>
<accession>A0A8I7BAX5</accession>
<dbReference type="KEGG" id="hvg:123440743"/>
<evidence type="ECO:0000313" key="2">
    <source>
        <dbReference type="EnsemblPlants" id="HORVU.MOREX.r3.3HG0312550.1"/>
    </source>
</evidence>
<gene>
    <name evidence="2" type="primary">LOC123440743</name>
</gene>
<keyword evidence="3" id="KW-1185">Reference proteome</keyword>
<organism evidence="2 3">
    <name type="scientific">Hordeum vulgare subsp. vulgare</name>
    <name type="common">Domesticated barley</name>
    <dbReference type="NCBI Taxonomy" id="112509"/>
    <lineage>
        <taxon>Eukaryota</taxon>
        <taxon>Viridiplantae</taxon>
        <taxon>Streptophyta</taxon>
        <taxon>Embryophyta</taxon>
        <taxon>Tracheophyta</taxon>
        <taxon>Spermatophyta</taxon>
        <taxon>Magnoliopsida</taxon>
        <taxon>Liliopsida</taxon>
        <taxon>Poales</taxon>
        <taxon>Poaceae</taxon>
        <taxon>BOP clade</taxon>
        <taxon>Pooideae</taxon>
        <taxon>Triticodae</taxon>
        <taxon>Triticeae</taxon>
        <taxon>Hordeinae</taxon>
        <taxon>Hordeum</taxon>
    </lineage>
</organism>
<keyword evidence="1" id="KW-1133">Transmembrane helix</keyword>
<sequence length="104" mass="12120">MMHYLYQREIQRENRRRSLMLRLVEEGHGELLNWPELIQGGRYVHIFRIITRCGTLMLGLAILAYVLVLKYKYNLPELQDPVDMGACVFGALLLMSSGYLCTQD</sequence>
<dbReference type="RefSeq" id="XP_044973226.1">
    <property type="nucleotide sequence ID" value="XM_045117291.1"/>
</dbReference>
<dbReference type="Gramene" id="HORVU.MOREX.r3.3HG0312550.1">
    <property type="protein sequence ID" value="HORVU.MOREX.r3.3HG0312550.1"/>
    <property type="gene ID" value="HORVU.MOREX.r3.3HG0312550"/>
</dbReference>
<protein>
    <submittedName>
        <fullName evidence="2">Uncharacterized protein</fullName>
    </submittedName>
</protein>
<dbReference type="EnsemblPlants" id="HORVU.MOREX.r3.3HG0312550.1">
    <property type="protein sequence ID" value="HORVU.MOREX.r3.3HG0312550.1"/>
    <property type="gene ID" value="HORVU.MOREX.r3.3HG0312550"/>
</dbReference>
<reference evidence="2" key="3">
    <citation type="submission" date="2022-01" db="UniProtKB">
        <authorList>
            <consortium name="EnsemblPlants"/>
        </authorList>
    </citation>
    <scope>IDENTIFICATION</scope>
    <source>
        <strain evidence="2">subsp. vulgare</strain>
    </source>
</reference>
<keyword evidence="1" id="KW-0812">Transmembrane</keyword>
<evidence type="ECO:0000313" key="3">
    <source>
        <dbReference type="Proteomes" id="UP000011116"/>
    </source>
</evidence>
<feature type="transmembrane region" description="Helical" evidence="1">
    <location>
        <begin position="49"/>
        <end position="69"/>
    </location>
</feature>
<proteinExistence type="predicted"/>
<name>A0A8I7BAX5_HORVV</name>
<dbReference type="Gramene" id="HORVU.MOREX.r2.3HG0261130.1">
    <property type="protein sequence ID" value="HORVU.MOREX.r2.3HG0261130.1"/>
    <property type="gene ID" value="HORVU.MOREX.r2.3HG0261130"/>
</dbReference>
<reference evidence="3" key="1">
    <citation type="journal article" date="2012" name="Nature">
        <title>A physical, genetic and functional sequence assembly of the barley genome.</title>
        <authorList>
            <consortium name="The International Barley Genome Sequencing Consortium"/>
            <person name="Mayer K.F."/>
            <person name="Waugh R."/>
            <person name="Brown J.W."/>
            <person name="Schulman A."/>
            <person name="Langridge P."/>
            <person name="Platzer M."/>
            <person name="Fincher G.B."/>
            <person name="Muehlbauer G.J."/>
            <person name="Sato K."/>
            <person name="Close T.J."/>
            <person name="Wise R.P."/>
            <person name="Stein N."/>
        </authorList>
    </citation>
    <scope>NUCLEOTIDE SEQUENCE [LARGE SCALE GENOMIC DNA]</scope>
    <source>
        <strain evidence="3">cv. Morex</strain>
    </source>
</reference>
<reference evidence="2" key="2">
    <citation type="submission" date="2020-10" db="EMBL/GenBank/DDBJ databases">
        <authorList>
            <person name="Scholz U."/>
            <person name="Mascher M."/>
            <person name="Fiebig A."/>
        </authorList>
    </citation>
    <scope>NUCLEOTIDE SEQUENCE [LARGE SCALE GENOMIC DNA]</scope>
    <source>
        <strain evidence="2">cv. Morex</strain>
    </source>
</reference>
<keyword evidence="1" id="KW-0472">Membrane</keyword>
<dbReference type="Proteomes" id="UP000011116">
    <property type="component" value="Chromosome 3H"/>
</dbReference>
<feature type="transmembrane region" description="Helical" evidence="1">
    <location>
        <begin position="81"/>
        <end position="101"/>
    </location>
</feature>
<dbReference type="GeneID" id="123440743"/>